<dbReference type="EMBL" id="AAKKXN010000002">
    <property type="protein sequence ID" value="ECS8475905.1"/>
    <property type="molecule type" value="Genomic_DNA"/>
</dbReference>
<dbReference type="InterPro" id="IPR002481">
    <property type="entry name" value="FUR"/>
</dbReference>
<gene>
    <name evidence="1" type="ORF">C8634_06740</name>
</gene>
<dbReference type="InterPro" id="IPR036390">
    <property type="entry name" value="WH_DNA-bd_sf"/>
</dbReference>
<evidence type="ECO:0000313" key="1">
    <source>
        <dbReference type="EMBL" id="ECS8475905.1"/>
    </source>
</evidence>
<name>A0A5I9WNM6_SALET</name>
<dbReference type="InterPro" id="IPR036388">
    <property type="entry name" value="WH-like_DNA-bd_sf"/>
</dbReference>
<dbReference type="SUPFAM" id="SSF46785">
    <property type="entry name" value="Winged helix' DNA-binding domain"/>
    <property type="match status" value="1"/>
</dbReference>
<accession>A0A5I9WNM6</accession>
<dbReference type="GO" id="GO:0003700">
    <property type="term" value="F:DNA-binding transcription factor activity"/>
    <property type="evidence" value="ECO:0007669"/>
    <property type="project" value="InterPro"/>
</dbReference>
<comment type="caution">
    <text evidence="1">The sequence shown here is derived from an EMBL/GenBank/DDBJ whole genome shotgun (WGS) entry which is preliminary data.</text>
</comment>
<dbReference type="Pfam" id="PF01475">
    <property type="entry name" value="FUR"/>
    <property type="match status" value="1"/>
</dbReference>
<reference evidence="1" key="1">
    <citation type="submission" date="2018-07" db="EMBL/GenBank/DDBJ databases">
        <authorList>
            <consortium name="PulseNet: The National Subtyping Network for Foodborne Disease Surveillance"/>
            <person name="Tarr C.L."/>
            <person name="Trees E."/>
            <person name="Katz L.S."/>
            <person name="Carleton-Romer H.A."/>
            <person name="Stroika S."/>
            <person name="Kucerova Z."/>
            <person name="Roache K.F."/>
            <person name="Sabol A.L."/>
            <person name="Besser J."/>
            <person name="Gerner-Smidt P."/>
        </authorList>
    </citation>
    <scope>NUCLEOTIDE SEQUENCE</scope>
    <source>
        <strain evidence="1">PNUSAS032273</strain>
    </source>
</reference>
<dbReference type="Gene3D" id="1.10.10.10">
    <property type="entry name" value="Winged helix-like DNA-binding domain superfamily/Winged helix DNA-binding domain"/>
    <property type="match status" value="1"/>
</dbReference>
<organism evidence="1">
    <name type="scientific">Salmonella enterica subsp. enterica serovar Pomona</name>
    <dbReference type="NCBI Taxonomy" id="570935"/>
    <lineage>
        <taxon>Bacteria</taxon>
        <taxon>Pseudomonadati</taxon>
        <taxon>Pseudomonadota</taxon>
        <taxon>Gammaproteobacteria</taxon>
        <taxon>Enterobacterales</taxon>
        <taxon>Enterobacteriaceae</taxon>
        <taxon>Salmonella</taxon>
    </lineage>
</organism>
<dbReference type="AlphaFoldDB" id="A0A5I9WNM6"/>
<sequence length="121" mass="13844">MLINLNAQEVVVVNTIDMAGEEKLTAMDVYNSLQSSNKIAQSTVYNILRRLVHKGVLIKVLTLSNDAFYEIKKIKRSKHISYIYPRKITELTDTRLDTLISQITAELDAKMLDYEISLILK</sequence>
<proteinExistence type="predicted"/>
<protein>
    <submittedName>
        <fullName evidence="1">Uncharacterized protein</fullName>
    </submittedName>
</protein>